<keyword evidence="6" id="KW-0564">Palmitate</keyword>
<gene>
    <name evidence="13" type="ORF">BCV69DRAFT_282647</name>
</gene>
<feature type="compositionally biased region" description="Low complexity" evidence="11">
    <location>
        <begin position="250"/>
        <end position="259"/>
    </location>
</feature>
<evidence type="ECO:0000256" key="6">
    <source>
        <dbReference type="ARBA" id="ARBA00023139"/>
    </source>
</evidence>
<evidence type="ECO:0000256" key="3">
    <source>
        <dbReference type="ARBA" id="ARBA00022692"/>
    </source>
</evidence>
<dbReference type="EMBL" id="KZ819326">
    <property type="protein sequence ID" value="PWN21149.1"/>
    <property type="molecule type" value="Genomic_DNA"/>
</dbReference>
<dbReference type="EC" id="2.3.1.225" evidence="10"/>
<organism evidence="13 14">
    <name type="scientific">Pseudomicrostroma glucosiphilum</name>
    <dbReference type="NCBI Taxonomy" id="1684307"/>
    <lineage>
        <taxon>Eukaryota</taxon>
        <taxon>Fungi</taxon>
        <taxon>Dikarya</taxon>
        <taxon>Basidiomycota</taxon>
        <taxon>Ustilaginomycotina</taxon>
        <taxon>Exobasidiomycetes</taxon>
        <taxon>Microstromatales</taxon>
        <taxon>Microstromatales incertae sedis</taxon>
        <taxon>Pseudomicrostroma</taxon>
    </lineage>
</organism>
<evidence type="ECO:0000259" key="12">
    <source>
        <dbReference type="Pfam" id="PF01529"/>
    </source>
</evidence>
<evidence type="ECO:0000256" key="8">
    <source>
        <dbReference type="ARBA" id="ARBA00023315"/>
    </source>
</evidence>
<keyword evidence="8 10" id="KW-0012">Acyltransferase</keyword>
<feature type="compositionally biased region" description="Basic and acidic residues" evidence="11">
    <location>
        <begin position="600"/>
        <end position="611"/>
    </location>
</feature>
<feature type="compositionally biased region" description="Low complexity" evidence="11">
    <location>
        <begin position="588"/>
        <end position="599"/>
    </location>
</feature>
<accession>A0A316U7D9</accession>
<feature type="transmembrane region" description="Helical" evidence="10">
    <location>
        <begin position="35"/>
        <end position="56"/>
    </location>
</feature>
<name>A0A316U7D9_9BASI</name>
<feature type="transmembrane region" description="Helical" evidence="10">
    <location>
        <begin position="327"/>
        <end position="347"/>
    </location>
</feature>
<feature type="domain" description="Palmitoyltransferase DHHC" evidence="12">
    <location>
        <begin position="292"/>
        <end position="405"/>
    </location>
</feature>
<dbReference type="STRING" id="1684307.A0A316U7D9"/>
<keyword evidence="5 10" id="KW-0472">Membrane</keyword>
<dbReference type="RefSeq" id="XP_025348309.1">
    <property type="nucleotide sequence ID" value="XM_025492429.1"/>
</dbReference>
<feature type="compositionally biased region" description="Basic residues" evidence="11">
    <location>
        <begin position="578"/>
        <end position="587"/>
    </location>
</feature>
<keyword evidence="14" id="KW-1185">Reference proteome</keyword>
<feature type="compositionally biased region" description="Low complexity" evidence="11">
    <location>
        <begin position="487"/>
        <end position="499"/>
    </location>
</feature>
<keyword evidence="2 10" id="KW-0808">Transferase</keyword>
<dbReference type="GO" id="GO:0016020">
    <property type="term" value="C:membrane"/>
    <property type="evidence" value="ECO:0007669"/>
    <property type="project" value="UniProtKB-SubCell"/>
</dbReference>
<keyword evidence="7" id="KW-0449">Lipoprotein</keyword>
<protein>
    <recommendedName>
        <fullName evidence="10">Palmitoyltransferase</fullName>
        <ecNumber evidence="10">2.3.1.225</ecNumber>
    </recommendedName>
</protein>
<evidence type="ECO:0000313" key="14">
    <source>
        <dbReference type="Proteomes" id="UP000245942"/>
    </source>
</evidence>
<dbReference type="Pfam" id="PF01529">
    <property type="entry name" value="DHHC"/>
    <property type="match status" value="1"/>
</dbReference>
<evidence type="ECO:0000256" key="2">
    <source>
        <dbReference type="ARBA" id="ARBA00022679"/>
    </source>
</evidence>
<feature type="compositionally biased region" description="Acidic residues" evidence="11">
    <location>
        <begin position="551"/>
        <end position="566"/>
    </location>
</feature>
<sequence>MPSLSLLPLLANCVNRSFRKVEKAADWLVGKAGPFFIAICIGLVSIGAWTFFTLLLPSVLTPASESAFSLPTIASACLALYCFNLIYSIAWYYYAACTIPPGGVSSFVSAAADLAYDQASRQETDQDDAQASLRTGYLSNLDSHWTSYADRARLASRWVSDAHDPSIEAYLDHERNVRGKTEEEIEEEDLWPRVKMCQKCEKVPLWWALACLPEELRDVEKQRRSRNGDFDAGIEQDSKQQPLQDDRPSPKSSSSTSITLSPWERTAVQPLRQSILAWLPASTADTLVPPPKPERAHHCSVCKTCIIKFDHHCPWLNQCVGLYNERYFVGFLVYMVLGTSIVLVVGWPKAWEALRLWERWPYKTAPRLFVLLTYILCLAMGVALLVMLASHLDMISRNLTSVESSDRQFYIGRAQMRQKEREVQRKAASKATGRGSADAETPEEKKRLKDAQALELERAWGNVYDLGTRTRNLAIFFNVGEGSSLASSSYPSSSSSLPEPTAPPARLTRRPRPRPVYYSLLPVRYPPHSDGWHWPKRRGTGGRAMLGVGLEEEVEFSGGEEEQEEQETPREETSTKGGKGKKKKKGKGAAAGAASGSASEEQRRDEEREVLAGRTFDGSEAGLDMQ</sequence>
<comment type="catalytic activity">
    <reaction evidence="9 10">
        <text>L-cysteinyl-[protein] + hexadecanoyl-CoA = S-hexadecanoyl-L-cysteinyl-[protein] + CoA</text>
        <dbReference type="Rhea" id="RHEA:36683"/>
        <dbReference type="Rhea" id="RHEA-COMP:10131"/>
        <dbReference type="Rhea" id="RHEA-COMP:11032"/>
        <dbReference type="ChEBI" id="CHEBI:29950"/>
        <dbReference type="ChEBI" id="CHEBI:57287"/>
        <dbReference type="ChEBI" id="CHEBI:57379"/>
        <dbReference type="ChEBI" id="CHEBI:74151"/>
        <dbReference type="EC" id="2.3.1.225"/>
    </reaction>
</comment>
<evidence type="ECO:0000256" key="4">
    <source>
        <dbReference type="ARBA" id="ARBA00022989"/>
    </source>
</evidence>
<keyword evidence="4 10" id="KW-1133">Transmembrane helix</keyword>
<feature type="transmembrane region" description="Helical" evidence="10">
    <location>
        <begin position="68"/>
        <end position="94"/>
    </location>
</feature>
<dbReference type="PROSITE" id="PS50216">
    <property type="entry name" value="DHHC"/>
    <property type="match status" value="1"/>
</dbReference>
<dbReference type="InterPro" id="IPR001594">
    <property type="entry name" value="Palmitoyltrfase_DHHC"/>
</dbReference>
<evidence type="ECO:0000313" key="13">
    <source>
        <dbReference type="EMBL" id="PWN21149.1"/>
    </source>
</evidence>
<dbReference type="InterPro" id="IPR039859">
    <property type="entry name" value="PFA4/ZDH16/20/ERF2-like"/>
</dbReference>
<feature type="region of interest" description="Disordered" evidence="11">
    <location>
        <begin position="487"/>
        <end position="511"/>
    </location>
</feature>
<dbReference type="GeneID" id="37014163"/>
<reference evidence="13 14" key="1">
    <citation type="journal article" date="2018" name="Mol. Biol. Evol.">
        <title>Broad Genomic Sampling Reveals a Smut Pathogenic Ancestry of the Fungal Clade Ustilaginomycotina.</title>
        <authorList>
            <person name="Kijpornyongpan T."/>
            <person name="Mondo S.J."/>
            <person name="Barry K."/>
            <person name="Sandor L."/>
            <person name="Lee J."/>
            <person name="Lipzen A."/>
            <person name="Pangilinan J."/>
            <person name="LaButti K."/>
            <person name="Hainaut M."/>
            <person name="Henrissat B."/>
            <person name="Grigoriev I.V."/>
            <person name="Spatafora J.W."/>
            <person name="Aime M.C."/>
        </authorList>
    </citation>
    <scope>NUCLEOTIDE SEQUENCE [LARGE SCALE GENOMIC DNA]</scope>
    <source>
        <strain evidence="13 14">MCA 4718</strain>
    </source>
</reference>
<evidence type="ECO:0000256" key="1">
    <source>
        <dbReference type="ARBA" id="ARBA00004141"/>
    </source>
</evidence>
<feature type="region of interest" description="Disordered" evidence="11">
    <location>
        <begin position="551"/>
        <end position="626"/>
    </location>
</feature>
<evidence type="ECO:0000256" key="10">
    <source>
        <dbReference type="RuleBase" id="RU079119"/>
    </source>
</evidence>
<evidence type="ECO:0000256" key="11">
    <source>
        <dbReference type="SAM" id="MobiDB-lite"/>
    </source>
</evidence>
<comment type="similarity">
    <text evidence="10">Belongs to the DHHC palmitoyltransferase family.</text>
</comment>
<comment type="subcellular location">
    <subcellularLocation>
        <location evidence="1">Membrane</location>
        <topology evidence="1">Multi-pass membrane protein</topology>
    </subcellularLocation>
</comment>
<proteinExistence type="inferred from homology"/>
<evidence type="ECO:0000256" key="5">
    <source>
        <dbReference type="ARBA" id="ARBA00023136"/>
    </source>
</evidence>
<dbReference type="Proteomes" id="UP000245942">
    <property type="component" value="Unassembled WGS sequence"/>
</dbReference>
<dbReference type="OrthoDB" id="9909019at2759"/>
<comment type="domain">
    <text evidence="10">The DHHC domain is required for palmitoyltransferase activity.</text>
</comment>
<evidence type="ECO:0000256" key="9">
    <source>
        <dbReference type="ARBA" id="ARBA00048048"/>
    </source>
</evidence>
<feature type="region of interest" description="Disordered" evidence="11">
    <location>
        <begin position="420"/>
        <end position="448"/>
    </location>
</feature>
<dbReference type="PANTHER" id="PTHR12246">
    <property type="entry name" value="PALMITOYLTRANSFERASE ZDHHC16"/>
    <property type="match status" value="1"/>
</dbReference>
<dbReference type="GO" id="GO:0019706">
    <property type="term" value="F:protein-cysteine S-palmitoyltransferase activity"/>
    <property type="evidence" value="ECO:0007669"/>
    <property type="project" value="UniProtKB-EC"/>
</dbReference>
<feature type="region of interest" description="Disordered" evidence="11">
    <location>
        <begin position="223"/>
        <end position="259"/>
    </location>
</feature>
<feature type="transmembrane region" description="Helical" evidence="10">
    <location>
        <begin position="368"/>
        <end position="389"/>
    </location>
</feature>
<dbReference type="AlphaFoldDB" id="A0A316U7D9"/>
<keyword evidence="3 10" id="KW-0812">Transmembrane</keyword>
<evidence type="ECO:0000256" key="7">
    <source>
        <dbReference type="ARBA" id="ARBA00023288"/>
    </source>
</evidence>